<keyword evidence="2" id="KW-1185">Reference proteome</keyword>
<organism evidence="1 2">
    <name type="scientific">Eretmocerus hayati</name>
    <dbReference type="NCBI Taxonomy" id="131215"/>
    <lineage>
        <taxon>Eukaryota</taxon>
        <taxon>Metazoa</taxon>
        <taxon>Ecdysozoa</taxon>
        <taxon>Arthropoda</taxon>
        <taxon>Hexapoda</taxon>
        <taxon>Insecta</taxon>
        <taxon>Pterygota</taxon>
        <taxon>Neoptera</taxon>
        <taxon>Endopterygota</taxon>
        <taxon>Hymenoptera</taxon>
        <taxon>Apocrita</taxon>
        <taxon>Proctotrupomorpha</taxon>
        <taxon>Chalcidoidea</taxon>
        <taxon>Aphelinidae</taxon>
        <taxon>Aphelininae</taxon>
        <taxon>Eretmocerus</taxon>
    </lineage>
</organism>
<dbReference type="EMBL" id="CM056742">
    <property type="protein sequence ID" value="KAJ8680744.1"/>
    <property type="molecule type" value="Genomic_DNA"/>
</dbReference>
<evidence type="ECO:0000313" key="2">
    <source>
        <dbReference type="Proteomes" id="UP001239111"/>
    </source>
</evidence>
<dbReference type="Proteomes" id="UP001239111">
    <property type="component" value="Chromosome 2"/>
</dbReference>
<reference evidence="1" key="1">
    <citation type="submission" date="2023-04" db="EMBL/GenBank/DDBJ databases">
        <title>A chromosome-level genome assembly of the parasitoid wasp Eretmocerus hayati.</title>
        <authorList>
            <person name="Zhong Y."/>
            <person name="Liu S."/>
            <person name="Liu Y."/>
        </authorList>
    </citation>
    <scope>NUCLEOTIDE SEQUENCE</scope>
    <source>
        <strain evidence="1">ZJU_SS_LIU_2023</strain>
    </source>
</reference>
<accession>A0ACC2PBS1</accession>
<comment type="caution">
    <text evidence="1">The sequence shown here is derived from an EMBL/GenBank/DDBJ whole genome shotgun (WGS) entry which is preliminary data.</text>
</comment>
<gene>
    <name evidence="1" type="ORF">QAD02_016531</name>
</gene>
<name>A0ACC2PBS1_9HYME</name>
<sequence length="244" mass="27658">MPLIVTLQDSDPKSSEPDHISDTVPSRLPTPSASDASHDLQDVLKILLDPAVSEDMTAKTSISRTKRAAPVGTGNALPKISIKPNMNLIDAPKSKDETSIALKKATHKIEVKGPLTWLTKYLITQVNAWYYLNRYNCVWYEVGVTNHCAWFWAYKSIQLPIKWTLQAVFFPIILAQTLTYYTFFSPVVVPLQSIKSIMWAVRLVIINWSGWMWLAKGFGKGSIITAKIICDLIDRMWRYVMNLQ</sequence>
<protein>
    <submittedName>
        <fullName evidence="1">Uncharacterized protein</fullName>
    </submittedName>
</protein>
<proteinExistence type="predicted"/>
<evidence type="ECO:0000313" key="1">
    <source>
        <dbReference type="EMBL" id="KAJ8680744.1"/>
    </source>
</evidence>